<gene>
    <name evidence="2" type="ORF">HDK90DRAFT_335511</name>
</gene>
<feature type="compositionally biased region" description="Basic and acidic residues" evidence="1">
    <location>
        <begin position="591"/>
        <end position="601"/>
    </location>
</feature>
<feature type="compositionally biased region" description="Low complexity" evidence="1">
    <location>
        <begin position="560"/>
        <end position="582"/>
    </location>
</feature>
<proteinExistence type="predicted"/>
<evidence type="ECO:0000313" key="2">
    <source>
        <dbReference type="EMBL" id="KAK8230899.1"/>
    </source>
</evidence>
<feature type="compositionally biased region" description="Polar residues" evidence="1">
    <location>
        <begin position="34"/>
        <end position="54"/>
    </location>
</feature>
<keyword evidence="3" id="KW-1185">Reference proteome</keyword>
<feature type="region of interest" description="Disordered" evidence="1">
    <location>
        <begin position="451"/>
        <end position="689"/>
    </location>
</feature>
<feature type="region of interest" description="Disordered" evidence="1">
    <location>
        <begin position="27"/>
        <end position="54"/>
    </location>
</feature>
<dbReference type="EMBL" id="JBBWRZ010000008">
    <property type="protein sequence ID" value="KAK8230899.1"/>
    <property type="molecule type" value="Genomic_DNA"/>
</dbReference>
<feature type="compositionally biased region" description="Basic and acidic residues" evidence="1">
    <location>
        <begin position="525"/>
        <end position="538"/>
    </location>
</feature>
<sequence length="689" mass="79994">MTMASGENWDPKEFLLGRFSRTIDPKDLDRRLQRTTTPRHASPENIRSPTSCGQATPPWSLYDSVRDFQHIVACEERSRKALEDHGCPPCCPDDINYPYEDDLGDFEAIVKYWKSKGHQEVMWMQLEDWKAFCRWRKNRRPQRFRAPAFDAYLDELRQRRKKFGLDGEVGLKREIKEQNPLENWVEFQDYHHQIHADIENDIGHQDAIEGHKVLLQWIEEQRKTLAQEFDPKEISKAYGRMLARIELPLDLGLLDKKLEQARTPRYVSPENFRTPTPSDQATPLFVEGLSTLPRNSDIEQEQRKELEDQGCPPCVPTTIQHPYEDGLGNYGGIVRWWKSVGERLILWSQLQDWQEFCEWRQKWRPQSLPEFQDYLDRFRERRNTFGLQGEANLEVQIKDQTRLQNWIEFQDYHHQMHANTEETEENQDHQDYHEILLQWIEEQRKIMVAEEAASESATRPIAPLRKGEKSFRKGPRRKLSSTAESPSKKRRSESPVEEEVDEETEARPRKSRRTNNASSKTAANDARRVQHERPDETRTTVPRRRATRRGQEYAVAQDEAATTAAPRRSTRQRQQTTTKPAQESTQAKTMKKAEKKAEKKASASVKPATTRSKRTTTTTSSAGRNPQPKNKKTTSKAAETNTAAKDGDAAKSKSKSQSNKPVPAPAQQQPANTRRSTRTRTQTRARGAY</sequence>
<organism evidence="2 3">
    <name type="scientific">Phyllosticta capitalensis</name>
    <dbReference type="NCBI Taxonomy" id="121624"/>
    <lineage>
        <taxon>Eukaryota</taxon>
        <taxon>Fungi</taxon>
        <taxon>Dikarya</taxon>
        <taxon>Ascomycota</taxon>
        <taxon>Pezizomycotina</taxon>
        <taxon>Dothideomycetes</taxon>
        <taxon>Dothideomycetes incertae sedis</taxon>
        <taxon>Botryosphaeriales</taxon>
        <taxon>Phyllostictaceae</taxon>
        <taxon>Phyllosticta</taxon>
    </lineage>
</organism>
<name>A0ABR1YJH3_9PEZI</name>
<feature type="compositionally biased region" description="Acidic residues" evidence="1">
    <location>
        <begin position="495"/>
        <end position="504"/>
    </location>
</feature>
<protein>
    <submittedName>
        <fullName evidence="2">Uncharacterized protein</fullName>
    </submittedName>
</protein>
<feature type="compositionally biased region" description="Low complexity" evidence="1">
    <location>
        <begin position="602"/>
        <end position="621"/>
    </location>
</feature>
<reference evidence="2 3" key="1">
    <citation type="submission" date="2024-04" db="EMBL/GenBank/DDBJ databases">
        <title>Phyllosticta paracitricarpa is synonymous to the EU quarantine fungus P. citricarpa based on phylogenomic analyses.</title>
        <authorList>
            <consortium name="Lawrence Berkeley National Laboratory"/>
            <person name="Van Ingen-Buijs V.A."/>
            <person name="Van Westerhoven A.C."/>
            <person name="Haridas S."/>
            <person name="Skiadas P."/>
            <person name="Martin F."/>
            <person name="Groenewald J.Z."/>
            <person name="Crous P.W."/>
            <person name="Seidl M.F."/>
        </authorList>
    </citation>
    <scope>NUCLEOTIDE SEQUENCE [LARGE SCALE GENOMIC DNA]</scope>
    <source>
        <strain evidence="2 3">CBS 123374</strain>
    </source>
</reference>
<feature type="compositionally biased region" description="Low complexity" evidence="1">
    <location>
        <begin position="665"/>
        <end position="674"/>
    </location>
</feature>
<accession>A0ABR1YJH3</accession>
<dbReference type="Proteomes" id="UP001492380">
    <property type="component" value="Unassembled WGS sequence"/>
</dbReference>
<evidence type="ECO:0000256" key="1">
    <source>
        <dbReference type="SAM" id="MobiDB-lite"/>
    </source>
</evidence>
<comment type="caution">
    <text evidence="2">The sequence shown here is derived from an EMBL/GenBank/DDBJ whole genome shotgun (WGS) entry which is preliminary data.</text>
</comment>
<evidence type="ECO:0000313" key="3">
    <source>
        <dbReference type="Proteomes" id="UP001492380"/>
    </source>
</evidence>